<dbReference type="Gene3D" id="1.10.443.10">
    <property type="entry name" value="Intergrase catalytic core"/>
    <property type="match status" value="1"/>
</dbReference>
<dbReference type="Gene3D" id="1.10.150.130">
    <property type="match status" value="1"/>
</dbReference>
<dbReference type="Proteomes" id="UP001207408">
    <property type="component" value="Unassembled WGS sequence"/>
</dbReference>
<dbReference type="PROSITE" id="PS51898">
    <property type="entry name" value="TYR_RECOMBINASE"/>
    <property type="match status" value="1"/>
</dbReference>
<keyword evidence="3" id="KW-0233">DNA recombination</keyword>
<protein>
    <submittedName>
        <fullName evidence="5">Site-specific integrase</fullName>
    </submittedName>
</protein>
<dbReference type="Pfam" id="PF17293">
    <property type="entry name" value="Arm-DNA-bind_5"/>
    <property type="match status" value="1"/>
</dbReference>
<evidence type="ECO:0000259" key="4">
    <source>
        <dbReference type="PROSITE" id="PS51898"/>
    </source>
</evidence>
<evidence type="ECO:0000256" key="2">
    <source>
        <dbReference type="ARBA" id="ARBA00023125"/>
    </source>
</evidence>
<reference evidence="5" key="1">
    <citation type="submission" date="2022-10" db="EMBL/GenBank/DDBJ databases">
        <authorList>
            <person name="Yu W.X."/>
        </authorList>
    </citation>
    <scope>NUCLEOTIDE SEQUENCE</scope>
    <source>
        <strain evidence="5">D04</strain>
    </source>
</reference>
<dbReference type="InterPro" id="IPR035386">
    <property type="entry name" value="Arm-DNA-bind_5"/>
</dbReference>
<name>A0AAE3SL78_9BACT</name>
<dbReference type="InterPro" id="IPR010998">
    <property type="entry name" value="Integrase_recombinase_N"/>
</dbReference>
<dbReference type="GO" id="GO:0003677">
    <property type="term" value="F:DNA binding"/>
    <property type="evidence" value="ECO:0007669"/>
    <property type="project" value="UniProtKB-KW"/>
</dbReference>
<dbReference type="GO" id="GO:0006310">
    <property type="term" value="P:DNA recombination"/>
    <property type="evidence" value="ECO:0007669"/>
    <property type="project" value="UniProtKB-KW"/>
</dbReference>
<dbReference type="InterPro" id="IPR011010">
    <property type="entry name" value="DNA_brk_join_enz"/>
</dbReference>
<gene>
    <name evidence="5" type="ORF">OM074_17405</name>
</gene>
<evidence type="ECO:0000313" key="6">
    <source>
        <dbReference type="Proteomes" id="UP001207408"/>
    </source>
</evidence>
<accession>A0AAE3SL78</accession>
<dbReference type="GO" id="GO:0015074">
    <property type="term" value="P:DNA integration"/>
    <property type="evidence" value="ECO:0007669"/>
    <property type="project" value="InterPro"/>
</dbReference>
<dbReference type="InterPro" id="IPR050090">
    <property type="entry name" value="Tyrosine_recombinase_XerCD"/>
</dbReference>
<dbReference type="RefSeq" id="WP_301201808.1">
    <property type="nucleotide sequence ID" value="NZ_JAPDPI010000046.1"/>
</dbReference>
<evidence type="ECO:0000256" key="1">
    <source>
        <dbReference type="ARBA" id="ARBA00008857"/>
    </source>
</evidence>
<feature type="domain" description="Tyr recombinase" evidence="4">
    <location>
        <begin position="219"/>
        <end position="392"/>
    </location>
</feature>
<dbReference type="InterPro" id="IPR002104">
    <property type="entry name" value="Integrase_catalytic"/>
</dbReference>
<dbReference type="PANTHER" id="PTHR30349:SF64">
    <property type="entry name" value="PROPHAGE INTEGRASE INTD-RELATED"/>
    <property type="match status" value="1"/>
</dbReference>
<evidence type="ECO:0000313" key="5">
    <source>
        <dbReference type="EMBL" id="MCW3807412.1"/>
    </source>
</evidence>
<dbReference type="Pfam" id="PF00589">
    <property type="entry name" value="Phage_integrase"/>
    <property type="match status" value="1"/>
</dbReference>
<evidence type="ECO:0000256" key="3">
    <source>
        <dbReference type="ARBA" id="ARBA00023172"/>
    </source>
</evidence>
<dbReference type="Pfam" id="PF13102">
    <property type="entry name" value="Phage_int_SAM_5"/>
    <property type="match status" value="1"/>
</dbReference>
<comment type="caution">
    <text evidence="5">The sequence shown here is derived from an EMBL/GenBank/DDBJ whole genome shotgun (WGS) entry which is preliminary data.</text>
</comment>
<keyword evidence="6" id="KW-1185">Reference proteome</keyword>
<proteinExistence type="inferred from homology"/>
<sequence length="406" mass="46507">MRSTFNVLFFVKKNAEKKDGTAPIVARITINKKVSQFNTKQYIKPDDWNVELNRAKGRTAEARAINTVLDEIKNSLYNAYNDLTKKDIQVTAEKVKNTFLGIGVEQYLLMELFEECNILLQKQIGITKSKATYQKAEVCKRHLSNYLKTEYKRSDIDLREINHSFIVGFETFLNVQCGCNANTTAKFIQKFKSIVLTAQKNGWIQIDPFANYRITIKKVDRGYLNDDELKRIMQKCFSSERLERIRDIFIFSCYTGLAYIDIKNLRQEHITKGFDGNLWINTKRQKTSIKTVVPLLDIAQLILDKYKGLPNGVLLPIPTNQKTNAYLKEIADVCGITKNLTFHLARHTFATTVTLSKGVPIESVSKMLGHTNIKTTQIYARITNEKISSDMLLLSQKLKCSEMSLA</sequence>
<dbReference type="CDD" id="cd01185">
    <property type="entry name" value="INTN1_C_like"/>
    <property type="match status" value="1"/>
</dbReference>
<dbReference type="InterPro" id="IPR013762">
    <property type="entry name" value="Integrase-like_cat_sf"/>
</dbReference>
<dbReference type="AlphaFoldDB" id="A0AAE3SL78"/>
<dbReference type="EMBL" id="JAPDPI010000046">
    <property type="protein sequence ID" value="MCW3807412.1"/>
    <property type="molecule type" value="Genomic_DNA"/>
</dbReference>
<dbReference type="SUPFAM" id="SSF56349">
    <property type="entry name" value="DNA breaking-rejoining enzymes"/>
    <property type="match status" value="1"/>
</dbReference>
<keyword evidence="2" id="KW-0238">DNA-binding</keyword>
<dbReference type="PANTHER" id="PTHR30349">
    <property type="entry name" value="PHAGE INTEGRASE-RELATED"/>
    <property type="match status" value="1"/>
</dbReference>
<organism evidence="5 6">
    <name type="scientific">Plebeiibacterium marinum</name>
    <dbReference type="NCBI Taxonomy" id="2992111"/>
    <lineage>
        <taxon>Bacteria</taxon>
        <taxon>Pseudomonadati</taxon>
        <taxon>Bacteroidota</taxon>
        <taxon>Bacteroidia</taxon>
        <taxon>Marinilabiliales</taxon>
        <taxon>Marinilabiliaceae</taxon>
        <taxon>Plebeiibacterium</taxon>
    </lineage>
</organism>
<comment type="similarity">
    <text evidence="1">Belongs to the 'phage' integrase family.</text>
</comment>
<dbReference type="InterPro" id="IPR025269">
    <property type="entry name" value="SAM-like_dom"/>
</dbReference>